<reference evidence="1" key="1">
    <citation type="submission" date="2017-08" db="EMBL/GenBank/DDBJ databases">
        <authorList>
            <consortium name="Urmite Genomes"/>
        </authorList>
    </citation>
    <scope>NUCLEOTIDE SEQUENCE [LARGE SCALE GENOMIC DNA]</scope>
    <source>
        <strain evidence="1">IHUMI-LCC2</strain>
    </source>
</reference>
<protein>
    <submittedName>
        <fullName evidence="1">Uncharacterized protein</fullName>
    </submittedName>
</protein>
<gene>
    <name evidence="1" type="ORF">ORPV_1044</name>
</gene>
<accession>A0A2I2L5W6</accession>
<dbReference type="GeneID" id="35381702"/>
<dbReference type="RefSeq" id="YP_009449250.1">
    <property type="nucleotide sequence ID" value="NC_036594.1"/>
</dbReference>
<dbReference type="Proteomes" id="UP000236316">
    <property type="component" value="Segment"/>
</dbReference>
<organism evidence="1">
    <name type="scientific">Orpheovirus IHUMI-LCC2</name>
    <dbReference type="NCBI Taxonomy" id="2023057"/>
    <lineage>
        <taxon>Viruses</taxon>
        <taxon>Varidnaviria</taxon>
        <taxon>Bamfordvirae</taxon>
        <taxon>Nucleocytoviricota</taxon>
        <taxon>Megaviricetes</taxon>
        <taxon>Pimascovirales</taxon>
        <taxon>Ocovirineae</taxon>
        <taxon>Orpheoviridae</taxon>
        <taxon>Alphaorpheovirus</taxon>
        <taxon>Alphaorpheovirus massiliense</taxon>
    </lineage>
</organism>
<proteinExistence type="predicted"/>
<keyword evidence="2" id="KW-1185">Reference proteome</keyword>
<dbReference type="KEGG" id="vg:35381702"/>
<evidence type="ECO:0000313" key="1">
    <source>
        <dbReference type="EMBL" id="SNW62948.1"/>
    </source>
</evidence>
<evidence type="ECO:0000313" key="2">
    <source>
        <dbReference type="Proteomes" id="UP000236316"/>
    </source>
</evidence>
<name>A0A2I2L5W6_9VIRU</name>
<dbReference type="EMBL" id="LT906555">
    <property type="protein sequence ID" value="SNW62948.1"/>
    <property type="molecule type" value="Genomic_DNA"/>
</dbReference>
<sequence>MYILVIFILLILLLVLFVLYRYICNDSCPDVSIDNKYSIVKYINTYAGEQFRIEEMITGTDPKFLLLAYITAVVTFELEENLGVINQIVISGNDLRWTERIPHVEYQTSIDREPIISILSPNDSPTCANYILWDYSNCKIQEKSLSNRGDTLLRLYYGNQYISAIFIQNPIIRRMVSDIVTNTCNSPDINFDDITNSSI</sequence>